<dbReference type="HOGENOM" id="CLU_010736_0_0_1"/>
<evidence type="ECO:0000259" key="2">
    <source>
        <dbReference type="Pfam" id="PF14214"/>
    </source>
</evidence>
<dbReference type="STRING" id="765257.A0A0C9Z8E6"/>
<feature type="domain" description="DUF6570" evidence="3">
    <location>
        <begin position="90"/>
        <end position="228"/>
    </location>
</feature>
<keyword evidence="5" id="KW-1185">Reference proteome</keyword>
<reference evidence="4 5" key="1">
    <citation type="submission" date="2014-04" db="EMBL/GenBank/DDBJ databases">
        <authorList>
            <consortium name="DOE Joint Genome Institute"/>
            <person name="Kuo A."/>
            <person name="Kohler A."/>
            <person name="Costa M.D."/>
            <person name="Nagy L.G."/>
            <person name="Floudas D."/>
            <person name="Copeland A."/>
            <person name="Barry K.W."/>
            <person name="Cichocki N."/>
            <person name="Veneault-Fourrey C."/>
            <person name="LaButti K."/>
            <person name="Lindquist E.A."/>
            <person name="Lipzen A."/>
            <person name="Lundell T."/>
            <person name="Morin E."/>
            <person name="Murat C."/>
            <person name="Sun H."/>
            <person name="Tunlid A."/>
            <person name="Henrissat B."/>
            <person name="Grigoriev I.V."/>
            <person name="Hibbett D.S."/>
            <person name="Martin F."/>
            <person name="Nordberg H.P."/>
            <person name="Cantor M.N."/>
            <person name="Hua S.X."/>
        </authorList>
    </citation>
    <scope>NUCLEOTIDE SEQUENCE [LARGE SCALE GENOMIC DNA]</scope>
    <source>
        <strain evidence="4 5">441</strain>
    </source>
</reference>
<reference evidence="5" key="2">
    <citation type="submission" date="2015-01" db="EMBL/GenBank/DDBJ databases">
        <title>Evolutionary Origins and Diversification of the Mycorrhizal Mutualists.</title>
        <authorList>
            <consortium name="DOE Joint Genome Institute"/>
            <consortium name="Mycorrhizal Genomics Consortium"/>
            <person name="Kohler A."/>
            <person name="Kuo A."/>
            <person name="Nagy L.G."/>
            <person name="Floudas D."/>
            <person name="Copeland A."/>
            <person name="Barry K.W."/>
            <person name="Cichocki N."/>
            <person name="Veneault-Fourrey C."/>
            <person name="LaButti K."/>
            <person name="Lindquist E.A."/>
            <person name="Lipzen A."/>
            <person name="Lundell T."/>
            <person name="Morin E."/>
            <person name="Murat C."/>
            <person name="Riley R."/>
            <person name="Ohm R."/>
            <person name="Sun H."/>
            <person name="Tunlid A."/>
            <person name="Henrissat B."/>
            <person name="Grigoriev I.V."/>
            <person name="Hibbett D.S."/>
            <person name="Martin F."/>
        </authorList>
    </citation>
    <scope>NUCLEOTIDE SEQUENCE [LARGE SCALE GENOMIC DNA]</scope>
    <source>
        <strain evidence="5">441</strain>
    </source>
</reference>
<sequence length="785" mass="88906">MSDSALGMSACAACAQSFKESILQIIFPSDDMLRVLQNNSLPNEVLPRTYALSAYNNAILCPLGMLDTHNLGVLHLCPSCTRALRSHPPRQPRDSLANFQYYGLSQLPEDIQEAIHSASPFDIMLVSMCRASTITHHFSSESRRGGCVPEEAMQRFSCGNIAILPQEPCMLCKVLPPTYNELKDSVCVVFSGGKYSPTQEMKVMIDFFIRNNPWYQHEGVRFSEENLNDLISGVGESGVFHGIEIHHLPQGDNHDGMSDMDWAAGQSDMVVENVTYTEEDHSERSHNAMRARALAYAMDHKKFLVSKTGSSFVSDADPAMMTYLFPHLDPWGIGGFNNPACSPRQRISFERQVRNLLLQVNSPFAQDTCFPFVCWNMIQKKEVSDNTSFAIPTQHCHSLINKLYSLSSTLTEVATKWNEIRSLIRLHGTLSLFVMLNPCDLSSMLVGHFRGVSQDEWRSMSAYDRAVFMASHPDAAALAFHEQIKSFFEIIIRYNHGPGLFGICDAYYATVEEQGRGMLHCHILLWLKGNLNPERLRLAMNSCADFQNKMFAWLESIIKCEFPSTQSVCCFQVEKPMLDEEGDIVDPRLEFPPQIDKLDYETFKLEFHNFLEHVVSKCNWHEHTATCFKHLKPGEQGTDQNCRMRIDGSVRPTTFLDDEMQSIMLRQWHPRINNYNPIISFLLQCNMDIKYIGSGPATKALVYYVSDYITKSDLKVNVGLESLHTALRSHEDRFEGDQSSSTQFREKNLLTKSINAMMGRHEISHHINPPRPSQTLLDPPDPPGA</sequence>
<feature type="domain" description="Helitron helicase-like" evidence="2">
    <location>
        <begin position="394"/>
        <end position="525"/>
    </location>
</feature>
<evidence type="ECO:0000256" key="1">
    <source>
        <dbReference type="SAM" id="MobiDB-lite"/>
    </source>
</evidence>
<gene>
    <name evidence="4" type="ORF">PISMIDRAFT_30929</name>
</gene>
<evidence type="ECO:0000259" key="3">
    <source>
        <dbReference type="Pfam" id="PF20209"/>
    </source>
</evidence>
<dbReference type="InterPro" id="IPR025476">
    <property type="entry name" value="Helitron_helicase-like"/>
</dbReference>
<protein>
    <recommendedName>
        <fullName evidence="6">Helitron helicase-like domain-containing protein</fullName>
    </recommendedName>
</protein>
<proteinExistence type="predicted"/>
<organism evidence="4 5">
    <name type="scientific">Pisolithus microcarpus 441</name>
    <dbReference type="NCBI Taxonomy" id="765257"/>
    <lineage>
        <taxon>Eukaryota</taxon>
        <taxon>Fungi</taxon>
        <taxon>Dikarya</taxon>
        <taxon>Basidiomycota</taxon>
        <taxon>Agaricomycotina</taxon>
        <taxon>Agaricomycetes</taxon>
        <taxon>Agaricomycetidae</taxon>
        <taxon>Boletales</taxon>
        <taxon>Sclerodermatineae</taxon>
        <taxon>Pisolithaceae</taxon>
        <taxon>Pisolithus</taxon>
    </lineage>
</organism>
<dbReference type="InterPro" id="IPR046700">
    <property type="entry name" value="DUF6570"/>
</dbReference>
<dbReference type="AlphaFoldDB" id="A0A0C9Z8E6"/>
<dbReference type="EMBL" id="KN833866">
    <property type="protein sequence ID" value="KIK16143.1"/>
    <property type="molecule type" value="Genomic_DNA"/>
</dbReference>
<dbReference type="Pfam" id="PF14214">
    <property type="entry name" value="Helitron_like_N"/>
    <property type="match status" value="1"/>
</dbReference>
<feature type="region of interest" description="Disordered" evidence="1">
    <location>
        <begin position="764"/>
        <end position="785"/>
    </location>
</feature>
<dbReference type="OrthoDB" id="432234at2759"/>
<evidence type="ECO:0000313" key="5">
    <source>
        <dbReference type="Proteomes" id="UP000054018"/>
    </source>
</evidence>
<accession>A0A0C9Z8E6</accession>
<dbReference type="Proteomes" id="UP000054018">
    <property type="component" value="Unassembled WGS sequence"/>
</dbReference>
<evidence type="ECO:0008006" key="6">
    <source>
        <dbReference type="Google" id="ProtNLM"/>
    </source>
</evidence>
<evidence type="ECO:0000313" key="4">
    <source>
        <dbReference type="EMBL" id="KIK16143.1"/>
    </source>
</evidence>
<dbReference type="Pfam" id="PF20209">
    <property type="entry name" value="DUF6570"/>
    <property type="match status" value="1"/>
</dbReference>
<name>A0A0C9Z8E6_9AGAM</name>